<dbReference type="OrthoDB" id="9793753at2"/>
<dbReference type="GO" id="GO:0042026">
    <property type="term" value="P:protein refolding"/>
    <property type="evidence" value="ECO:0007669"/>
    <property type="project" value="TreeGrafter"/>
</dbReference>
<comment type="PTM">
    <text evidence="6">Under oxidizing conditions two disulfide bonds are formed involving the reactive cysteines. Under reducing conditions zinc is bound to the reactive cysteines and the protein is inactive.</text>
</comment>
<evidence type="ECO:0000256" key="4">
    <source>
        <dbReference type="ARBA" id="ARBA00023186"/>
    </source>
</evidence>
<feature type="disulfide bond" description="Redox-active" evidence="6">
    <location>
        <begin position="227"/>
        <end position="229"/>
    </location>
</feature>
<dbReference type="RefSeq" id="WP_109338331.1">
    <property type="nucleotide sequence ID" value="NZ_CP029347.1"/>
</dbReference>
<dbReference type="SUPFAM" id="SSF118352">
    <property type="entry name" value="HSP33 redox switch-like"/>
    <property type="match status" value="1"/>
</dbReference>
<comment type="similarity">
    <text evidence="6">Belongs to the HSP33 family.</text>
</comment>
<dbReference type="AlphaFoldDB" id="A0A2S2DZC4"/>
<dbReference type="InterPro" id="IPR023212">
    <property type="entry name" value="Hsp33_helix_hairpin_bin_dom_sf"/>
</dbReference>
<dbReference type="NCBIfam" id="NF001033">
    <property type="entry name" value="PRK00114.1"/>
    <property type="match status" value="1"/>
</dbReference>
<reference evidence="7 8" key="1">
    <citation type="submission" date="2018-05" db="EMBL/GenBank/DDBJ databases">
        <title>Salinimonas sp. HMF8227 Genome sequencing and assembly.</title>
        <authorList>
            <person name="Kang H."/>
            <person name="Kang J."/>
            <person name="Cha I."/>
            <person name="Kim H."/>
            <person name="Joh K."/>
        </authorList>
    </citation>
    <scope>NUCLEOTIDE SEQUENCE [LARGE SCALE GENOMIC DNA]</scope>
    <source>
        <strain evidence="7 8">HMF8227</strain>
    </source>
</reference>
<evidence type="ECO:0000313" key="8">
    <source>
        <dbReference type="Proteomes" id="UP000245728"/>
    </source>
</evidence>
<dbReference type="GO" id="GO:0051082">
    <property type="term" value="F:unfolded protein binding"/>
    <property type="evidence" value="ECO:0007669"/>
    <property type="project" value="UniProtKB-UniRule"/>
</dbReference>
<dbReference type="Gene3D" id="3.90.1280.10">
    <property type="entry name" value="HSP33 redox switch-like"/>
    <property type="match status" value="1"/>
</dbReference>
<dbReference type="InterPro" id="IPR016154">
    <property type="entry name" value="Heat_shock_Hsp33_C"/>
</dbReference>
<sequence length="289" mass="32598">MKDAFDHLYRYLFDDLNVRGELVRLHDSYQQILSAQDYPEPIQRLLGELMAATSLLTATLKFEGDIAVQIQSEGPVQYAVINGTQNQELRGVARWQGQVPDNFSEMFVKGYLAITITPKEGERYQGVVPLDKPSLAQCLESYFEQSEQLATQVNLFVDLSARQAGGLLLQVLPVAETAKQDFEHLAKLTETMTDKELFSLPVTEVLHRLYHEQQVQLFEPQPVMFKCSCSKERSAAALESVDKDELLQIVAEQGTISMNCQYCHAEYRFDAIDVEAIHAGTFTSEPTPQ</sequence>
<evidence type="ECO:0000313" key="7">
    <source>
        <dbReference type="EMBL" id="AWL10632.1"/>
    </source>
</evidence>
<keyword evidence="3 6" id="KW-1015">Disulfide bond</keyword>
<accession>A0A2S2DZC4</accession>
<keyword evidence="5 6" id="KW-0676">Redox-active center</keyword>
<keyword evidence="2 6" id="KW-0862">Zinc</keyword>
<proteinExistence type="inferred from homology"/>
<dbReference type="InterPro" id="IPR000397">
    <property type="entry name" value="Heat_shock_Hsp33"/>
</dbReference>
<dbReference type="InterPro" id="IPR016153">
    <property type="entry name" value="Heat_shock_Hsp33_N"/>
</dbReference>
<dbReference type="PIRSF" id="PIRSF005261">
    <property type="entry name" value="Heat_shock_Hsp33"/>
    <property type="match status" value="1"/>
</dbReference>
<dbReference type="GO" id="GO:0044183">
    <property type="term" value="F:protein folding chaperone"/>
    <property type="evidence" value="ECO:0007669"/>
    <property type="project" value="TreeGrafter"/>
</dbReference>
<dbReference type="CDD" id="cd00498">
    <property type="entry name" value="Hsp33"/>
    <property type="match status" value="1"/>
</dbReference>
<dbReference type="Gene3D" id="3.55.30.10">
    <property type="entry name" value="Hsp33 domain"/>
    <property type="match status" value="1"/>
</dbReference>
<dbReference type="HAMAP" id="MF_00117">
    <property type="entry name" value="HslO"/>
    <property type="match status" value="1"/>
</dbReference>
<dbReference type="GO" id="GO:0005737">
    <property type="term" value="C:cytoplasm"/>
    <property type="evidence" value="ECO:0007669"/>
    <property type="project" value="UniProtKB-SubCell"/>
</dbReference>
<comment type="function">
    <text evidence="6">Redox regulated molecular chaperone. Protects both thermally unfolding and oxidatively damaged proteins from irreversible aggregation. Plays an important role in the bacterial defense system toward oxidative stress.</text>
</comment>
<feature type="disulfide bond" description="Redox-active" evidence="6">
    <location>
        <begin position="260"/>
        <end position="263"/>
    </location>
</feature>
<evidence type="ECO:0000256" key="1">
    <source>
        <dbReference type="ARBA" id="ARBA00022490"/>
    </source>
</evidence>
<dbReference type="Gene3D" id="1.10.287.480">
    <property type="entry name" value="helix hairpin bin"/>
    <property type="match status" value="1"/>
</dbReference>
<evidence type="ECO:0000256" key="5">
    <source>
        <dbReference type="ARBA" id="ARBA00023284"/>
    </source>
</evidence>
<evidence type="ECO:0000256" key="3">
    <source>
        <dbReference type="ARBA" id="ARBA00023157"/>
    </source>
</evidence>
<evidence type="ECO:0000256" key="6">
    <source>
        <dbReference type="HAMAP-Rule" id="MF_00117"/>
    </source>
</evidence>
<dbReference type="Proteomes" id="UP000245728">
    <property type="component" value="Chromosome"/>
</dbReference>
<organism evidence="7 8">
    <name type="scientific">Saliniradius amylolyticus</name>
    <dbReference type="NCBI Taxonomy" id="2183582"/>
    <lineage>
        <taxon>Bacteria</taxon>
        <taxon>Pseudomonadati</taxon>
        <taxon>Pseudomonadota</taxon>
        <taxon>Gammaproteobacteria</taxon>
        <taxon>Alteromonadales</taxon>
        <taxon>Alteromonadaceae</taxon>
        <taxon>Saliniradius</taxon>
    </lineage>
</organism>
<evidence type="ECO:0000256" key="2">
    <source>
        <dbReference type="ARBA" id="ARBA00022833"/>
    </source>
</evidence>
<keyword evidence="8" id="KW-1185">Reference proteome</keyword>
<dbReference type="PANTHER" id="PTHR30111">
    <property type="entry name" value="33 KDA CHAPERONIN"/>
    <property type="match status" value="1"/>
</dbReference>
<comment type="subcellular location">
    <subcellularLocation>
        <location evidence="6">Cytoplasm</location>
    </subcellularLocation>
</comment>
<dbReference type="SUPFAM" id="SSF64397">
    <property type="entry name" value="Hsp33 domain"/>
    <property type="match status" value="1"/>
</dbReference>
<keyword evidence="4 6" id="KW-0143">Chaperone</keyword>
<dbReference type="Pfam" id="PF01430">
    <property type="entry name" value="HSP33"/>
    <property type="match status" value="1"/>
</dbReference>
<keyword evidence="1 6" id="KW-0963">Cytoplasm</keyword>
<dbReference type="KEGG" id="salh:HMF8227_00124"/>
<name>A0A2S2DZC4_9ALTE</name>
<dbReference type="EMBL" id="CP029347">
    <property type="protein sequence ID" value="AWL10632.1"/>
    <property type="molecule type" value="Genomic_DNA"/>
</dbReference>
<protein>
    <recommendedName>
        <fullName evidence="6">33 kDa chaperonin</fullName>
    </recommendedName>
    <alternativeName>
        <fullName evidence="6">Heat shock protein 33 homolog</fullName>
        <shortName evidence="6">HSP33</shortName>
    </alternativeName>
</protein>
<dbReference type="PANTHER" id="PTHR30111:SF1">
    <property type="entry name" value="33 KDA CHAPERONIN"/>
    <property type="match status" value="1"/>
</dbReference>
<gene>
    <name evidence="6" type="primary">hslO</name>
    <name evidence="7" type="ORF">HMF8227_00124</name>
</gene>